<dbReference type="Gene3D" id="3.40.50.300">
    <property type="entry name" value="P-loop containing nucleotide triphosphate hydrolases"/>
    <property type="match status" value="1"/>
</dbReference>
<dbReference type="EMBL" id="JJRY01000006">
    <property type="protein sequence ID" value="KEF38734.1"/>
    <property type="molecule type" value="Genomic_DNA"/>
</dbReference>
<evidence type="ECO:0000256" key="1">
    <source>
        <dbReference type="ARBA" id="ARBA00006611"/>
    </source>
</evidence>
<comment type="similarity">
    <text evidence="1">Belongs to the GSP E family.</text>
</comment>
<dbReference type="GO" id="GO:0005524">
    <property type="term" value="F:ATP binding"/>
    <property type="evidence" value="ECO:0007669"/>
    <property type="project" value="UniProtKB-KW"/>
</dbReference>
<evidence type="ECO:0000313" key="5">
    <source>
        <dbReference type="EMBL" id="KEF38734.1"/>
    </source>
</evidence>
<keyword evidence="2" id="KW-0547">Nucleotide-binding</keyword>
<dbReference type="Pfam" id="PF00437">
    <property type="entry name" value="T2SSE"/>
    <property type="match status" value="1"/>
</dbReference>
<feature type="domain" description="Bacterial type II secretion system protein E" evidence="4">
    <location>
        <begin position="205"/>
        <end position="219"/>
    </location>
</feature>
<dbReference type="InterPro" id="IPR003593">
    <property type="entry name" value="AAA+_ATPase"/>
</dbReference>
<keyword evidence="3" id="KW-0067">ATP-binding</keyword>
<reference evidence="5 6" key="1">
    <citation type="submission" date="2014-04" db="EMBL/GenBank/DDBJ databases">
        <title>Draft genome sequence of Bacillus azotoformans MEV2011, a (co-) denitrifying strain unable to grow in the presence of oxygen.</title>
        <authorList>
            <person name="Nielsen M."/>
            <person name="Schreiber L."/>
            <person name="Finster K."/>
            <person name="Schramm A."/>
        </authorList>
    </citation>
    <scope>NUCLEOTIDE SEQUENCE [LARGE SCALE GENOMIC DNA]</scope>
    <source>
        <strain evidence="5 6">MEV2011</strain>
    </source>
</reference>
<dbReference type="GO" id="GO:0016887">
    <property type="term" value="F:ATP hydrolysis activity"/>
    <property type="evidence" value="ECO:0007669"/>
    <property type="project" value="TreeGrafter"/>
</dbReference>
<protein>
    <submittedName>
        <fullName evidence="5">Competence-related pilin export protein ComGA</fullName>
    </submittedName>
</protein>
<evidence type="ECO:0000256" key="2">
    <source>
        <dbReference type="ARBA" id="ARBA00022741"/>
    </source>
</evidence>
<evidence type="ECO:0000259" key="4">
    <source>
        <dbReference type="PROSITE" id="PS00662"/>
    </source>
</evidence>
<gene>
    <name evidence="5" type="ORF">M670_01945</name>
</gene>
<evidence type="ECO:0000313" key="6">
    <source>
        <dbReference type="Proteomes" id="UP000027936"/>
    </source>
</evidence>
<organism evidence="5 6">
    <name type="scientific">Schinkia azotoformans MEV2011</name>
    <dbReference type="NCBI Taxonomy" id="1348973"/>
    <lineage>
        <taxon>Bacteria</taxon>
        <taxon>Bacillati</taxon>
        <taxon>Bacillota</taxon>
        <taxon>Bacilli</taxon>
        <taxon>Bacillales</taxon>
        <taxon>Bacillaceae</taxon>
        <taxon>Calidifontibacillus/Schinkia group</taxon>
        <taxon>Schinkia</taxon>
    </lineage>
</organism>
<dbReference type="CDD" id="cd01129">
    <property type="entry name" value="PulE-GspE-like"/>
    <property type="match status" value="1"/>
</dbReference>
<dbReference type="InterPro" id="IPR047667">
    <property type="entry name" value="ATPase_ComGA"/>
</dbReference>
<dbReference type="OrthoDB" id="9808272at2"/>
<dbReference type="InterPro" id="IPR027417">
    <property type="entry name" value="P-loop_NTPase"/>
</dbReference>
<dbReference type="InterPro" id="IPR001482">
    <property type="entry name" value="T2SS/T4SS_dom"/>
</dbReference>
<dbReference type="Proteomes" id="UP000027936">
    <property type="component" value="Unassembled WGS sequence"/>
</dbReference>
<dbReference type="GO" id="GO:0005886">
    <property type="term" value="C:plasma membrane"/>
    <property type="evidence" value="ECO:0007669"/>
    <property type="project" value="TreeGrafter"/>
</dbReference>
<dbReference type="AlphaFoldDB" id="A0A072NM51"/>
<evidence type="ECO:0000256" key="3">
    <source>
        <dbReference type="ARBA" id="ARBA00022840"/>
    </source>
</evidence>
<dbReference type="SUPFAM" id="SSF52540">
    <property type="entry name" value="P-loop containing nucleoside triphosphate hydrolases"/>
    <property type="match status" value="1"/>
</dbReference>
<dbReference type="RefSeq" id="WP_003332422.1">
    <property type="nucleotide sequence ID" value="NZ_JJRY01000006.1"/>
</dbReference>
<dbReference type="NCBIfam" id="NF041000">
    <property type="entry name" value="ATPase_ComGA"/>
    <property type="match status" value="1"/>
</dbReference>
<accession>A0A072NM51</accession>
<dbReference type="PATRIC" id="fig|1348973.3.peg.1895"/>
<dbReference type="PROSITE" id="PS00662">
    <property type="entry name" value="T2SP_E"/>
    <property type="match status" value="1"/>
</dbReference>
<proteinExistence type="inferred from homology"/>
<comment type="caution">
    <text evidence="5">The sequence shown here is derived from an EMBL/GenBank/DDBJ whole genome shotgun (WGS) entry which is preliminary data.</text>
</comment>
<sequence length="351" mass="39254">MGFIEERGEALLKEALLLHASDIHAMPRQHDAIIQFRIQHRLVLKEKIPIPIFEKLVSHFKFLAGMDIGEKRRPQNGSIQMIVDERMISLRLSTLPTLQQESLVIRILPQNIDSHLTELSLFPQATKILFSLALRTTGLIILTGPTGSGKTTTLYSLIHAVQQTLDCNIITLEDPIEKRIDTGCLQVQVNEKAGITYATGLKAILRHDPDIIMVGEIRDEETAKAAVRASLTGHLVLTTLHTKNTKSAINRLVDLGISIQDIEQTLICVTSQRLVNLKCPYCNGPCSIHCLKQRKVNRLCVYEILHGENLKEVIKEAKGLTGNYHYKTLTDLIEKGIALGYLPFDCHGVKI</sequence>
<dbReference type="SMART" id="SM00382">
    <property type="entry name" value="AAA"/>
    <property type="match status" value="1"/>
</dbReference>
<dbReference type="PANTHER" id="PTHR30258">
    <property type="entry name" value="TYPE II SECRETION SYSTEM PROTEIN GSPE-RELATED"/>
    <property type="match status" value="1"/>
</dbReference>
<dbReference type="PANTHER" id="PTHR30258:SF2">
    <property type="entry name" value="COMG OPERON PROTEIN 1"/>
    <property type="match status" value="1"/>
</dbReference>
<name>A0A072NM51_SCHAZ</name>
<dbReference type="Gene3D" id="3.30.450.90">
    <property type="match status" value="1"/>
</dbReference>